<feature type="compositionally biased region" description="Polar residues" evidence="1">
    <location>
        <begin position="14"/>
        <end position="26"/>
    </location>
</feature>
<keyword evidence="3" id="KW-1185">Reference proteome</keyword>
<feature type="region of interest" description="Disordered" evidence="1">
    <location>
        <begin position="163"/>
        <end position="226"/>
    </location>
</feature>
<sequence length="226" mass="24330">MSDTVSFDPITPNAAKTNLSATSMPHDSNLPLSNTYVAHKTSGLCTTSVPALSPNFTSEAKHSSIISSASPLYDSSTPTAVTHTTSTPVLKDTVEERQQTAKSHSAPEKLVSHSHHWPSPLLQNVLSSLFIFSRGPSSLAPASPEDHVLAPRESVWSSARLTSHIDLSSSSESDDEEGDESSEGEEIDEQGDEYTDGDGDKLCNSKLERPRKRMTPIISEVVPQKC</sequence>
<comment type="caution">
    <text evidence="2">The sequence shown here is derived from an EMBL/GenBank/DDBJ whole genome shotgun (WGS) entry which is preliminary data.</text>
</comment>
<evidence type="ECO:0000313" key="3">
    <source>
        <dbReference type="Proteomes" id="UP001174909"/>
    </source>
</evidence>
<feature type="compositionally biased region" description="Basic and acidic residues" evidence="1">
    <location>
        <begin position="198"/>
        <end position="208"/>
    </location>
</feature>
<dbReference type="AlphaFoldDB" id="A0AA35TWW3"/>
<organism evidence="2 3">
    <name type="scientific">Geodia barretti</name>
    <name type="common">Barrett's horny sponge</name>
    <dbReference type="NCBI Taxonomy" id="519541"/>
    <lineage>
        <taxon>Eukaryota</taxon>
        <taxon>Metazoa</taxon>
        <taxon>Porifera</taxon>
        <taxon>Demospongiae</taxon>
        <taxon>Heteroscleromorpha</taxon>
        <taxon>Tetractinellida</taxon>
        <taxon>Astrophorina</taxon>
        <taxon>Geodiidae</taxon>
        <taxon>Geodia</taxon>
    </lineage>
</organism>
<dbReference type="EMBL" id="CASHTH010004192">
    <property type="protein sequence ID" value="CAI8054531.1"/>
    <property type="molecule type" value="Genomic_DNA"/>
</dbReference>
<feature type="compositionally biased region" description="Basic and acidic residues" evidence="1">
    <location>
        <begin position="95"/>
        <end position="111"/>
    </location>
</feature>
<evidence type="ECO:0000256" key="1">
    <source>
        <dbReference type="SAM" id="MobiDB-lite"/>
    </source>
</evidence>
<reference evidence="2" key="1">
    <citation type="submission" date="2023-03" db="EMBL/GenBank/DDBJ databases">
        <authorList>
            <person name="Steffen K."/>
            <person name="Cardenas P."/>
        </authorList>
    </citation>
    <scope>NUCLEOTIDE SEQUENCE</scope>
</reference>
<accession>A0AA35TWW3</accession>
<feature type="region of interest" description="Disordered" evidence="1">
    <location>
        <begin position="1"/>
        <end position="26"/>
    </location>
</feature>
<gene>
    <name evidence="2" type="ORF">GBAR_LOCUS29752</name>
</gene>
<evidence type="ECO:0000313" key="2">
    <source>
        <dbReference type="EMBL" id="CAI8054531.1"/>
    </source>
</evidence>
<proteinExistence type="predicted"/>
<feature type="region of interest" description="Disordered" evidence="1">
    <location>
        <begin position="95"/>
        <end position="114"/>
    </location>
</feature>
<feature type="compositionally biased region" description="Acidic residues" evidence="1">
    <location>
        <begin position="172"/>
        <end position="197"/>
    </location>
</feature>
<feature type="non-terminal residue" evidence="2">
    <location>
        <position position="1"/>
    </location>
</feature>
<dbReference type="Proteomes" id="UP001174909">
    <property type="component" value="Unassembled WGS sequence"/>
</dbReference>
<protein>
    <submittedName>
        <fullName evidence="2">Uncharacterized protein</fullName>
    </submittedName>
</protein>
<name>A0AA35TWW3_GEOBA</name>